<reference evidence="2" key="1">
    <citation type="submission" date="2020-10" db="EMBL/GenBank/DDBJ databases">
        <authorList>
            <person name="Gilroy R."/>
        </authorList>
    </citation>
    <scope>NUCLEOTIDE SEQUENCE</scope>
    <source>
        <strain evidence="2">17113</strain>
    </source>
</reference>
<keyword evidence="1" id="KW-0472">Membrane</keyword>
<dbReference type="Proteomes" id="UP000823634">
    <property type="component" value="Unassembled WGS sequence"/>
</dbReference>
<dbReference type="EMBL" id="JADINA010000033">
    <property type="protein sequence ID" value="MBO8426692.1"/>
    <property type="molecule type" value="Genomic_DNA"/>
</dbReference>
<sequence length="243" mass="25871">MKNNKLRSPVYLIFLVLAMAVGFAGLSLILKDAIVDFVNGYPTDSATWDYVLELIMPLCISVGIALMALVLLFFALVGAFAKSGAVILSTSLCLALLSSTVSVYSIGKAIGFDFLDFQAIADAFSSGDFSLMQPILFFTMAILLGFVAFIALIICYNRPRGGASIAFGIICFVLGLATTAVGIPYLDIIDDPSAFIELSVLLAMLPYLMPGLLGIALLGLGCYKPKEVEQEGEAPLEVEIKVA</sequence>
<keyword evidence="1" id="KW-0812">Transmembrane</keyword>
<feature type="transmembrane region" description="Helical" evidence="1">
    <location>
        <begin position="198"/>
        <end position="220"/>
    </location>
</feature>
<evidence type="ECO:0000313" key="3">
    <source>
        <dbReference type="Proteomes" id="UP000823634"/>
    </source>
</evidence>
<comment type="caution">
    <text evidence="2">The sequence shown here is derived from an EMBL/GenBank/DDBJ whole genome shotgun (WGS) entry which is preliminary data.</text>
</comment>
<name>A0A9D9DFI9_9FIRM</name>
<protein>
    <recommendedName>
        <fullName evidence="4">DUF4386 family protein</fullName>
    </recommendedName>
</protein>
<feature type="transmembrane region" description="Helical" evidence="1">
    <location>
        <begin position="12"/>
        <end position="30"/>
    </location>
</feature>
<feature type="transmembrane region" description="Helical" evidence="1">
    <location>
        <begin position="84"/>
        <end position="106"/>
    </location>
</feature>
<feature type="transmembrane region" description="Helical" evidence="1">
    <location>
        <begin position="50"/>
        <end position="77"/>
    </location>
</feature>
<evidence type="ECO:0000313" key="2">
    <source>
        <dbReference type="EMBL" id="MBO8426692.1"/>
    </source>
</evidence>
<reference evidence="2" key="2">
    <citation type="journal article" date="2021" name="PeerJ">
        <title>Extensive microbial diversity within the chicken gut microbiome revealed by metagenomics and culture.</title>
        <authorList>
            <person name="Gilroy R."/>
            <person name="Ravi A."/>
            <person name="Getino M."/>
            <person name="Pursley I."/>
            <person name="Horton D.L."/>
            <person name="Alikhan N.F."/>
            <person name="Baker D."/>
            <person name="Gharbi K."/>
            <person name="Hall N."/>
            <person name="Watson M."/>
            <person name="Adriaenssens E.M."/>
            <person name="Foster-Nyarko E."/>
            <person name="Jarju S."/>
            <person name="Secka A."/>
            <person name="Antonio M."/>
            <person name="Oren A."/>
            <person name="Chaudhuri R.R."/>
            <person name="La Ragione R."/>
            <person name="Hildebrand F."/>
            <person name="Pallen M.J."/>
        </authorList>
    </citation>
    <scope>NUCLEOTIDE SEQUENCE</scope>
    <source>
        <strain evidence="2">17113</strain>
    </source>
</reference>
<feature type="transmembrane region" description="Helical" evidence="1">
    <location>
        <begin position="135"/>
        <end position="156"/>
    </location>
</feature>
<dbReference type="AlphaFoldDB" id="A0A9D9DFI9"/>
<organism evidence="2 3">
    <name type="scientific">Candidatus Alloenteromonas pullistercoris</name>
    <dbReference type="NCBI Taxonomy" id="2840785"/>
    <lineage>
        <taxon>Bacteria</taxon>
        <taxon>Bacillati</taxon>
        <taxon>Bacillota</taxon>
        <taxon>Bacillota incertae sedis</taxon>
        <taxon>Candidatus Alloenteromonas</taxon>
    </lineage>
</organism>
<evidence type="ECO:0000256" key="1">
    <source>
        <dbReference type="SAM" id="Phobius"/>
    </source>
</evidence>
<evidence type="ECO:0008006" key="4">
    <source>
        <dbReference type="Google" id="ProtNLM"/>
    </source>
</evidence>
<keyword evidence="1" id="KW-1133">Transmembrane helix</keyword>
<proteinExistence type="predicted"/>
<gene>
    <name evidence="2" type="ORF">IAC61_05200</name>
</gene>
<feature type="transmembrane region" description="Helical" evidence="1">
    <location>
        <begin position="163"/>
        <end position="186"/>
    </location>
</feature>
<accession>A0A9D9DFI9</accession>